<dbReference type="AlphaFoldDB" id="A0A8H5I092"/>
<dbReference type="CDD" id="cd23507">
    <property type="entry name" value="hydrophobin_I"/>
    <property type="match status" value="1"/>
</dbReference>
<dbReference type="GO" id="GO:0005199">
    <property type="term" value="F:structural constituent of cell wall"/>
    <property type="evidence" value="ECO:0007669"/>
    <property type="project" value="InterPro"/>
</dbReference>
<evidence type="ECO:0000256" key="8">
    <source>
        <dbReference type="SAM" id="MobiDB-lite"/>
    </source>
</evidence>
<evidence type="ECO:0000256" key="2">
    <source>
        <dbReference type="ARBA" id="ARBA00010446"/>
    </source>
</evidence>
<gene>
    <name evidence="9" type="ORF">D9757_000926</name>
</gene>
<evidence type="ECO:0000256" key="1">
    <source>
        <dbReference type="ARBA" id="ARBA00004191"/>
    </source>
</evidence>
<keyword evidence="10" id="KW-1185">Reference proteome</keyword>
<keyword evidence="7" id="KW-0732">Signal</keyword>
<dbReference type="GO" id="GO:0009277">
    <property type="term" value="C:fungal-type cell wall"/>
    <property type="evidence" value="ECO:0007669"/>
    <property type="project" value="InterPro"/>
</dbReference>
<evidence type="ECO:0000256" key="3">
    <source>
        <dbReference type="ARBA" id="ARBA00022512"/>
    </source>
</evidence>
<keyword evidence="4 7" id="KW-0964">Secreted</keyword>
<keyword evidence="3 7" id="KW-0134">Cell wall</keyword>
<evidence type="ECO:0000256" key="7">
    <source>
        <dbReference type="RuleBase" id="RU365009"/>
    </source>
</evidence>
<proteinExistence type="inferred from homology"/>
<dbReference type="Pfam" id="PF01185">
    <property type="entry name" value="Hydrophobin"/>
    <property type="match status" value="1"/>
</dbReference>
<dbReference type="OrthoDB" id="4225815at2759"/>
<accession>A0A8H5I092</accession>
<sequence length="140" mass="13773">MKVTSVFTVALAAAAGVAASPFKETNGERLARGLPPLPPTRRSGTPAYAAKRTTPSGSPGSCSTGPIQCCNTVGTNSNPVISLLLGLLGIVVQDVNALIGATCSPAILGIGSAGCAAQAVCCQDNSHGGLISIGCVPVQL</sequence>
<evidence type="ECO:0000256" key="4">
    <source>
        <dbReference type="ARBA" id="ARBA00022525"/>
    </source>
</evidence>
<evidence type="ECO:0000313" key="10">
    <source>
        <dbReference type="Proteomes" id="UP000518752"/>
    </source>
</evidence>
<evidence type="ECO:0000256" key="5">
    <source>
        <dbReference type="ARBA" id="ARBA00023157"/>
    </source>
</evidence>
<comment type="subunit">
    <text evidence="6">Self-assembles to form functional amyloid fibrils called rodlets. Self-assembly into fibrillar rodlets occurs spontaneously at hydrophobic:hydrophilic interfaces and the rodlets further associate laterally to form amphipathic monolayers.</text>
</comment>
<feature type="chain" id="PRO_5034923464" description="Hydrophobin" evidence="7">
    <location>
        <begin position="20"/>
        <end position="140"/>
    </location>
</feature>
<dbReference type="SMART" id="SM00075">
    <property type="entry name" value="HYDRO"/>
    <property type="match status" value="1"/>
</dbReference>
<evidence type="ECO:0000313" key="9">
    <source>
        <dbReference type="EMBL" id="KAF5392802.1"/>
    </source>
</evidence>
<keyword evidence="5 7" id="KW-1015">Disulfide bond</keyword>
<dbReference type="Proteomes" id="UP000518752">
    <property type="component" value="Unassembled WGS sequence"/>
</dbReference>
<comment type="subcellular location">
    <subcellularLocation>
        <location evidence="1 7">Secreted</location>
        <location evidence="1 7">Cell wall</location>
    </subcellularLocation>
</comment>
<comment type="caution">
    <text evidence="9">The sequence shown here is derived from an EMBL/GenBank/DDBJ whole genome shotgun (WGS) entry which is preliminary data.</text>
</comment>
<feature type="region of interest" description="Disordered" evidence="8">
    <location>
        <begin position="28"/>
        <end position="63"/>
    </location>
</feature>
<dbReference type="EMBL" id="JAACJN010000004">
    <property type="protein sequence ID" value="KAF5392802.1"/>
    <property type="molecule type" value="Genomic_DNA"/>
</dbReference>
<reference evidence="9 10" key="1">
    <citation type="journal article" date="2020" name="ISME J.">
        <title>Uncovering the hidden diversity of litter-decomposition mechanisms in mushroom-forming fungi.</title>
        <authorList>
            <person name="Floudas D."/>
            <person name="Bentzer J."/>
            <person name="Ahren D."/>
            <person name="Johansson T."/>
            <person name="Persson P."/>
            <person name="Tunlid A."/>
        </authorList>
    </citation>
    <scope>NUCLEOTIDE SEQUENCE [LARGE SCALE GENOMIC DNA]</scope>
    <source>
        <strain evidence="9 10">CBS 406.79</strain>
    </source>
</reference>
<evidence type="ECO:0000256" key="6">
    <source>
        <dbReference type="ARBA" id="ARBA00093546"/>
    </source>
</evidence>
<feature type="signal peptide" evidence="7">
    <location>
        <begin position="1"/>
        <end position="19"/>
    </location>
</feature>
<dbReference type="InterPro" id="IPR001338">
    <property type="entry name" value="Class_I_Hydrophobin"/>
</dbReference>
<name>A0A8H5I092_9AGAR</name>
<feature type="compositionally biased region" description="Low complexity" evidence="8">
    <location>
        <begin position="53"/>
        <end position="63"/>
    </location>
</feature>
<protein>
    <recommendedName>
        <fullName evidence="7">Hydrophobin</fullName>
    </recommendedName>
</protein>
<comment type="similarity">
    <text evidence="2 7">Belongs to the fungal hydrophobin family.</text>
</comment>
<organism evidence="9 10">
    <name type="scientific">Collybiopsis confluens</name>
    <dbReference type="NCBI Taxonomy" id="2823264"/>
    <lineage>
        <taxon>Eukaryota</taxon>
        <taxon>Fungi</taxon>
        <taxon>Dikarya</taxon>
        <taxon>Basidiomycota</taxon>
        <taxon>Agaricomycotina</taxon>
        <taxon>Agaricomycetes</taxon>
        <taxon>Agaricomycetidae</taxon>
        <taxon>Agaricales</taxon>
        <taxon>Marasmiineae</taxon>
        <taxon>Omphalotaceae</taxon>
        <taxon>Collybiopsis</taxon>
    </lineage>
</organism>